<dbReference type="HOGENOM" id="CLU_3315655_0_0_6"/>
<accession>F3C9Z3</accession>
<evidence type="ECO:0000313" key="1">
    <source>
        <dbReference type="EMBL" id="EGH16085.1"/>
    </source>
</evidence>
<dbReference type="AlphaFoldDB" id="F3C9Z3"/>
<proteinExistence type="predicted"/>
<sequence>MPAHTGLPDLIVGIGIWYADGLDPEQQALLEKFVRSLID</sequence>
<name>F3C9Z3_PSESG</name>
<comment type="caution">
    <text evidence="1">The sequence shown here is derived from an EMBL/GenBank/DDBJ whole genome shotgun (WGS) entry which is preliminary data.</text>
</comment>
<reference evidence="1 2" key="1">
    <citation type="journal article" date="2011" name="PLoS Pathog.">
        <title>Dynamic evolution of pathogenicity revealed by sequencing and comparative genomics of 19 Pseudomonas syringae isolates.</title>
        <authorList>
            <person name="Baltrus D.A."/>
            <person name="Nishimura M.T."/>
            <person name="Romanchuk A."/>
            <person name="Chang J.H."/>
            <person name="Mukhtar M.S."/>
            <person name="Cherkis K."/>
            <person name="Roach J."/>
            <person name="Grant S.R."/>
            <person name="Jones C.D."/>
            <person name="Dangl J.L."/>
        </authorList>
    </citation>
    <scope>NUCLEOTIDE SEQUENCE [LARGE SCALE GENOMIC DNA]</scope>
    <source>
        <strain evidence="2">race 4</strain>
    </source>
</reference>
<protein>
    <submittedName>
        <fullName evidence="1">Uncharacterized protein</fullName>
    </submittedName>
</protein>
<gene>
    <name evidence="1" type="ORF">Pgy4_23628</name>
</gene>
<evidence type="ECO:0000313" key="2">
    <source>
        <dbReference type="Proteomes" id="UP000005466"/>
    </source>
</evidence>
<dbReference type="Proteomes" id="UP000005466">
    <property type="component" value="Unassembled WGS sequence"/>
</dbReference>
<dbReference type="EMBL" id="ADWY01001136">
    <property type="protein sequence ID" value="EGH16085.1"/>
    <property type="molecule type" value="Genomic_DNA"/>
</dbReference>
<dbReference type="BioCyc" id="PSYR875330:G11XH-4550-MONOMER"/>
<organism evidence="1 2">
    <name type="scientific">Pseudomonas savastanoi pv. glycinea str. race 4</name>
    <dbReference type="NCBI Taxonomy" id="875330"/>
    <lineage>
        <taxon>Bacteria</taxon>
        <taxon>Pseudomonadati</taxon>
        <taxon>Pseudomonadota</taxon>
        <taxon>Gammaproteobacteria</taxon>
        <taxon>Pseudomonadales</taxon>
        <taxon>Pseudomonadaceae</taxon>
        <taxon>Pseudomonas</taxon>
    </lineage>
</organism>